<dbReference type="Proteomes" id="UP000499080">
    <property type="component" value="Unassembled WGS sequence"/>
</dbReference>
<comment type="caution">
    <text evidence="1">The sequence shown here is derived from an EMBL/GenBank/DDBJ whole genome shotgun (WGS) entry which is preliminary data.</text>
</comment>
<organism evidence="1 2">
    <name type="scientific">Araneus ventricosus</name>
    <name type="common">Orbweaver spider</name>
    <name type="synonym">Epeira ventricosa</name>
    <dbReference type="NCBI Taxonomy" id="182803"/>
    <lineage>
        <taxon>Eukaryota</taxon>
        <taxon>Metazoa</taxon>
        <taxon>Ecdysozoa</taxon>
        <taxon>Arthropoda</taxon>
        <taxon>Chelicerata</taxon>
        <taxon>Arachnida</taxon>
        <taxon>Araneae</taxon>
        <taxon>Araneomorphae</taxon>
        <taxon>Entelegynae</taxon>
        <taxon>Araneoidea</taxon>
        <taxon>Araneidae</taxon>
        <taxon>Araneus</taxon>
    </lineage>
</organism>
<evidence type="ECO:0000313" key="1">
    <source>
        <dbReference type="EMBL" id="GBN72139.1"/>
    </source>
</evidence>
<keyword evidence="2" id="KW-1185">Reference proteome</keyword>
<accession>A0A4Y2RA50</accession>
<name>A0A4Y2RA50_ARAVE</name>
<proteinExistence type="predicted"/>
<protein>
    <submittedName>
        <fullName evidence="1">Uncharacterized protein</fullName>
    </submittedName>
</protein>
<dbReference type="AlphaFoldDB" id="A0A4Y2RA50"/>
<gene>
    <name evidence="1" type="ORF">AVEN_99498_1</name>
</gene>
<evidence type="ECO:0000313" key="2">
    <source>
        <dbReference type="Proteomes" id="UP000499080"/>
    </source>
</evidence>
<sequence length="96" mass="11030">MIPRIVGNKIIKIKCRNQAIANAYEDYLTMETNVMVIGCWHEILNLLLSVCHQNCGHQKFTVVAISTGYAREDPFRIGGTRRKLEFYFILGASLRR</sequence>
<dbReference type="EMBL" id="BGPR01143336">
    <property type="protein sequence ID" value="GBN72139.1"/>
    <property type="molecule type" value="Genomic_DNA"/>
</dbReference>
<reference evidence="1 2" key="1">
    <citation type="journal article" date="2019" name="Sci. Rep.">
        <title>Orb-weaving spider Araneus ventricosus genome elucidates the spidroin gene catalogue.</title>
        <authorList>
            <person name="Kono N."/>
            <person name="Nakamura H."/>
            <person name="Ohtoshi R."/>
            <person name="Moran D.A.P."/>
            <person name="Shinohara A."/>
            <person name="Yoshida Y."/>
            <person name="Fujiwara M."/>
            <person name="Mori M."/>
            <person name="Tomita M."/>
            <person name="Arakawa K."/>
        </authorList>
    </citation>
    <scope>NUCLEOTIDE SEQUENCE [LARGE SCALE GENOMIC DNA]</scope>
</reference>